<reference evidence="2" key="1">
    <citation type="submission" date="2024-07" db="EMBL/GenBank/DDBJ databases">
        <title>Two chromosome-level genome assemblies of Korean endemic species Abeliophyllum distichum and Forsythia ovata (Oleaceae).</title>
        <authorList>
            <person name="Jang H."/>
        </authorList>
    </citation>
    <scope>NUCLEOTIDE SEQUENCE [LARGE SCALE GENOMIC DNA]</scope>
</reference>
<dbReference type="EMBL" id="JBFOLJ010000004">
    <property type="protein sequence ID" value="KAL2544316.1"/>
    <property type="molecule type" value="Genomic_DNA"/>
</dbReference>
<evidence type="ECO:0000313" key="1">
    <source>
        <dbReference type="EMBL" id="KAL2544316.1"/>
    </source>
</evidence>
<gene>
    <name evidence="1" type="ORF">Fot_13549</name>
</gene>
<keyword evidence="2" id="KW-1185">Reference proteome</keyword>
<accession>A0ABD1W3V1</accession>
<evidence type="ECO:0000313" key="2">
    <source>
        <dbReference type="Proteomes" id="UP001604277"/>
    </source>
</evidence>
<name>A0ABD1W3V1_9LAMI</name>
<sequence>MGSNTRLDDIARDRFAFGISFSPWVVNSCLRLDDVWARLPLKQLGVCRADNFDIWGPPRRFDFKWYIPKGPSLIHVFDDHDGSTMKTSKGTGRICSAATATAPKGNMLRMNKPEYSVELVNPASWLDV</sequence>
<comment type="caution">
    <text evidence="1">The sequence shown here is derived from an EMBL/GenBank/DDBJ whole genome shotgun (WGS) entry which is preliminary data.</text>
</comment>
<proteinExistence type="predicted"/>
<dbReference type="Proteomes" id="UP001604277">
    <property type="component" value="Unassembled WGS sequence"/>
</dbReference>
<dbReference type="AlphaFoldDB" id="A0ABD1W3V1"/>
<protein>
    <submittedName>
        <fullName evidence="1">Uncharacterized protein</fullName>
    </submittedName>
</protein>
<organism evidence="1 2">
    <name type="scientific">Forsythia ovata</name>
    <dbReference type="NCBI Taxonomy" id="205694"/>
    <lineage>
        <taxon>Eukaryota</taxon>
        <taxon>Viridiplantae</taxon>
        <taxon>Streptophyta</taxon>
        <taxon>Embryophyta</taxon>
        <taxon>Tracheophyta</taxon>
        <taxon>Spermatophyta</taxon>
        <taxon>Magnoliopsida</taxon>
        <taxon>eudicotyledons</taxon>
        <taxon>Gunneridae</taxon>
        <taxon>Pentapetalae</taxon>
        <taxon>asterids</taxon>
        <taxon>lamiids</taxon>
        <taxon>Lamiales</taxon>
        <taxon>Oleaceae</taxon>
        <taxon>Forsythieae</taxon>
        <taxon>Forsythia</taxon>
    </lineage>
</organism>